<keyword evidence="1" id="KW-0282">Flagellum</keyword>
<evidence type="ECO:0000313" key="2">
    <source>
        <dbReference type="Proteomes" id="UP000652013"/>
    </source>
</evidence>
<dbReference type="EMBL" id="BOOY01000007">
    <property type="protein sequence ID" value="GIJ01996.1"/>
    <property type="molecule type" value="Genomic_DNA"/>
</dbReference>
<keyword evidence="1" id="KW-0969">Cilium</keyword>
<proteinExistence type="predicted"/>
<name>A0A8J3Y560_9ACTN</name>
<protein>
    <submittedName>
        <fullName evidence="1">Flagellin modification protein FlmC</fullName>
    </submittedName>
</protein>
<dbReference type="InterPro" id="IPR003329">
    <property type="entry name" value="Cytidylyl_trans"/>
</dbReference>
<gene>
    <name evidence="1" type="ORF">Sya03_13480</name>
</gene>
<dbReference type="PANTHER" id="PTHR42866:SF1">
    <property type="entry name" value="SPORE COAT POLYSACCHARIDE BIOSYNTHESIS PROTEIN SPSF"/>
    <property type="match status" value="1"/>
</dbReference>
<sequence length="243" mass="25975">MTRTLGIVQARTGSHRLPGKVLRRLGGRTVLERVVRAADASGAVDELVVATTVEAADDAVAAECARLGVTCARGPVDDVLTRFLDVLDAHPADAVLRFTADCPLLDPAIVARAAAVFHAVPGLDYLTTSLARTLPRGLDAEIARADALYALDERATGYHRTHVTSYLYTHPDEFDVLGLTLQPDLSHLRLTLDTADDWRLIEGVVAALGDDPVPLGKVAAWLADRPELAAANAHVRQKELAQA</sequence>
<accession>A0A8J3Y560</accession>
<reference evidence="1" key="1">
    <citation type="submission" date="2021-01" db="EMBL/GenBank/DDBJ databases">
        <title>Whole genome shotgun sequence of Spirilliplanes yamanashiensis NBRC 15828.</title>
        <authorList>
            <person name="Komaki H."/>
            <person name="Tamura T."/>
        </authorList>
    </citation>
    <scope>NUCLEOTIDE SEQUENCE</scope>
    <source>
        <strain evidence="1">NBRC 15828</strain>
    </source>
</reference>
<keyword evidence="2" id="KW-1185">Reference proteome</keyword>
<dbReference type="InterPro" id="IPR029044">
    <property type="entry name" value="Nucleotide-diphossugar_trans"/>
</dbReference>
<dbReference type="Proteomes" id="UP000652013">
    <property type="component" value="Unassembled WGS sequence"/>
</dbReference>
<dbReference type="PANTHER" id="PTHR42866">
    <property type="entry name" value="3-DEOXY-MANNO-OCTULOSONATE CYTIDYLYLTRANSFERASE"/>
    <property type="match status" value="1"/>
</dbReference>
<evidence type="ECO:0000313" key="1">
    <source>
        <dbReference type="EMBL" id="GIJ01996.1"/>
    </source>
</evidence>
<dbReference type="AlphaFoldDB" id="A0A8J3Y560"/>
<dbReference type="Gene3D" id="3.90.550.10">
    <property type="entry name" value="Spore Coat Polysaccharide Biosynthesis Protein SpsA, Chain A"/>
    <property type="match status" value="1"/>
</dbReference>
<dbReference type="RefSeq" id="WP_203937320.1">
    <property type="nucleotide sequence ID" value="NZ_BAAAGJ010000005.1"/>
</dbReference>
<dbReference type="Pfam" id="PF02348">
    <property type="entry name" value="CTP_transf_3"/>
    <property type="match status" value="1"/>
</dbReference>
<organism evidence="1 2">
    <name type="scientific">Spirilliplanes yamanashiensis</name>
    <dbReference type="NCBI Taxonomy" id="42233"/>
    <lineage>
        <taxon>Bacteria</taxon>
        <taxon>Bacillati</taxon>
        <taxon>Actinomycetota</taxon>
        <taxon>Actinomycetes</taxon>
        <taxon>Micromonosporales</taxon>
        <taxon>Micromonosporaceae</taxon>
        <taxon>Spirilliplanes</taxon>
    </lineage>
</organism>
<keyword evidence="1" id="KW-0966">Cell projection</keyword>
<dbReference type="SUPFAM" id="SSF53448">
    <property type="entry name" value="Nucleotide-diphospho-sugar transferases"/>
    <property type="match status" value="1"/>
</dbReference>
<dbReference type="GO" id="GO:0005829">
    <property type="term" value="C:cytosol"/>
    <property type="evidence" value="ECO:0007669"/>
    <property type="project" value="TreeGrafter"/>
</dbReference>
<comment type="caution">
    <text evidence="1">The sequence shown here is derived from an EMBL/GenBank/DDBJ whole genome shotgun (WGS) entry which is preliminary data.</text>
</comment>